<evidence type="ECO:0000313" key="3">
    <source>
        <dbReference type="Proteomes" id="UP000784294"/>
    </source>
</evidence>
<dbReference type="AlphaFoldDB" id="A0A3S5CUL1"/>
<name>A0A3S5CUL1_9PLAT</name>
<feature type="compositionally biased region" description="Polar residues" evidence="1">
    <location>
        <begin position="83"/>
        <end position="94"/>
    </location>
</feature>
<evidence type="ECO:0000313" key="2">
    <source>
        <dbReference type="EMBL" id="VEL38410.1"/>
    </source>
</evidence>
<evidence type="ECO:0000256" key="1">
    <source>
        <dbReference type="SAM" id="MobiDB-lite"/>
    </source>
</evidence>
<dbReference type="Proteomes" id="UP000784294">
    <property type="component" value="Unassembled WGS sequence"/>
</dbReference>
<feature type="region of interest" description="Disordered" evidence="1">
    <location>
        <begin position="70"/>
        <end position="94"/>
    </location>
</feature>
<dbReference type="EMBL" id="CAAALY010257857">
    <property type="protein sequence ID" value="VEL38410.1"/>
    <property type="molecule type" value="Genomic_DNA"/>
</dbReference>
<accession>A0A3S5CUL1</accession>
<comment type="caution">
    <text evidence="2">The sequence shown here is derived from an EMBL/GenBank/DDBJ whole genome shotgun (WGS) entry which is preliminary data.</text>
</comment>
<sequence>MSGTAGQAADWPTDAPVGESSIRPIGRTGLGNTGPGLVNGLPGIYYSWSLRDLADASALLQTSWRGHLQPELGAPPSGDSVKTKTLPSGFPTSSLPGGCYSPEDLLAGSLRRDDAVEPGPGNNVYQTLMPISLVDAPLVPGGPECAYRIGLQIGPPNEDWLELVAPGAPEAPGSRKTAFQPVANWRAQLAPAIEKANVVEAAESQPTEDLLCVDRLRRQAHLSDAKRAPAAGAEAIQTISGVDALSSQSGMRMVSPPPIYKKSANEASFV</sequence>
<proteinExistence type="predicted"/>
<gene>
    <name evidence="2" type="ORF">PXEA_LOCUS31850</name>
</gene>
<reference evidence="2" key="1">
    <citation type="submission" date="2018-11" db="EMBL/GenBank/DDBJ databases">
        <authorList>
            <consortium name="Pathogen Informatics"/>
        </authorList>
    </citation>
    <scope>NUCLEOTIDE SEQUENCE</scope>
</reference>
<protein>
    <submittedName>
        <fullName evidence="2">Uncharacterized protein</fullName>
    </submittedName>
</protein>
<organism evidence="2 3">
    <name type="scientific">Protopolystoma xenopodis</name>
    <dbReference type="NCBI Taxonomy" id="117903"/>
    <lineage>
        <taxon>Eukaryota</taxon>
        <taxon>Metazoa</taxon>
        <taxon>Spiralia</taxon>
        <taxon>Lophotrochozoa</taxon>
        <taxon>Platyhelminthes</taxon>
        <taxon>Monogenea</taxon>
        <taxon>Polyopisthocotylea</taxon>
        <taxon>Polystomatidea</taxon>
        <taxon>Polystomatidae</taxon>
        <taxon>Protopolystoma</taxon>
    </lineage>
</organism>
<keyword evidence="3" id="KW-1185">Reference proteome</keyword>
<feature type="region of interest" description="Disordered" evidence="1">
    <location>
        <begin position="1"/>
        <end position="33"/>
    </location>
</feature>